<dbReference type="InterPro" id="IPR001036">
    <property type="entry name" value="Acrflvin-R"/>
</dbReference>
<evidence type="ECO:0000313" key="3">
    <source>
        <dbReference type="Proteomes" id="UP000320390"/>
    </source>
</evidence>
<name>A0A518EZK2_9BACT</name>
<dbReference type="GO" id="GO:0042910">
    <property type="term" value="F:xenobiotic transmembrane transporter activity"/>
    <property type="evidence" value="ECO:0007669"/>
    <property type="project" value="TreeGrafter"/>
</dbReference>
<feature type="transmembrane region" description="Helical" evidence="1">
    <location>
        <begin position="493"/>
        <end position="515"/>
    </location>
</feature>
<organism evidence="2 3">
    <name type="scientific">Saltatorellus ferox</name>
    <dbReference type="NCBI Taxonomy" id="2528018"/>
    <lineage>
        <taxon>Bacteria</taxon>
        <taxon>Pseudomonadati</taxon>
        <taxon>Planctomycetota</taxon>
        <taxon>Planctomycetia</taxon>
        <taxon>Planctomycetia incertae sedis</taxon>
        <taxon>Saltatorellus</taxon>
    </lineage>
</organism>
<dbReference type="SUPFAM" id="SSF82866">
    <property type="entry name" value="Multidrug efflux transporter AcrB transmembrane domain"/>
    <property type="match status" value="2"/>
</dbReference>
<dbReference type="EMBL" id="CP036434">
    <property type="protein sequence ID" value="QDV09508.1"/>
    <property type="molecule type" value="Genomic_DNA"/>
</dbReference>
<feature type="transmembrane region" description="Helical" evidence="1">
    <location>
        <begin position="1017"/>
        <end position="1034"/>
    </location>
</feature>
<dbReference type="SUPFAM" id="SSF82714">
    <property type="entry name" value="Multidrug efflux transporter AcrB TolC docking domain, DN and DC subdomains"/>
    <property type="match status" value="2"/>
</dbReference>
<dbReference type="OrthoDB" id="219750at2"/>
<keyword evidence="3" id="KW-1185">Reference proteome</keyword>
<dbReference type="Gene3D" id="3.30.70.1430">
    <property type="entry name" value="Multidrug efflux transporter AcrB pore domain"/>
    <property type="match status" value="2"/>
</dbReference>
<feature type="transmembrane region" description="Helical" evidence="1">
    <location>
        <begin position="463"/>
        <end position="481"/>
    </location>
</feature>
<dbReference type="InterPro" id="IPR027463">
    <property type="entry name" value="AcrB_DN_DC_subdom"/>
</dbReference>
<evidence type="ECO:0000256" key="1">
    <source>
        <dbReference type="SAM" id="Phobius"/>
    </source>
</evidence>
<dbReference type="PANTHER" id="PTHR32063">
    <property type="match status" value="1"/>
</dbReference>
<dbReference type="Proteomes" id="UP000320390">
    <property type="component" value="Chromosome"/>
</dbReference>
<gene>
    <name evidence="2" type="primary">bepG</name>
    <name evidence="2" type="ORF">Poly30_50660</name>
</gene>
<feature type="transmembrane region" description="Helical" evidence="1">
    <location>
        <begin position="1092"/>
        <end position="1118"/>
    </location>
</feature>
<dbReference type="SUPFAM" id="SSF82693">
    <property type="entry name" value="Multidrug efflux transporter AcrB pore domain, PN1, PN2, PC1 and PC2 subdomains"/>
    <property type="match status" value="3"/>
</dbReference>
<feature type="transmembrane region" description="Helical" evidence="1">
    <location>
        <begin position="979"/>
        <end position="1005"/>
    </location>
</feature>
<dbReference type="GO" id="GO:0005886">
    <property type="term" value="C:plasma membrane"/>
    <property type="evidence" value="ECO:0007669"/>
    <property type="project" value="TreeGrafter"/>
</dbReference>
<dbReference type="Gene3D" id="3.30.70.1440">
    <property type="entry name" value="Multidrug efflux transporter AcrB pore domain"/>
    <property type="match status" value="1"/>
</dbReference>
<sequence length="1126" mass="120852">MPESDEEPLPGGWSTKLVAVFLSGPLPALIMVGALIAGFIALSMTPREEEPQIVVPLADVHVSAPGLSAAQVERQVAARLEKVLSQIDGVEYVYSQSWAGGATVTARFFVGEDREDSLVKLYDQVESNIDLITPEIASWIVKPIEIDDVPIVIASLWSDSPELYGHGELRRIAEEFEYRLQAVEGSNQVSVVGGWPREVRVELDPEVLAARRTSPLDVVNALQAASYRVDAGSIEAADDVVIVEAGGFLRNADEVRSLVINVVDGIPVNLGDVAEVIDGPEEATDLTWIGFSEASKPEDATTGVLYPAVHLTIAKKAGTNAVAVAARARGILSELERDVLPGEVHIEVIRDQGHTAKEKVDELVEALGVAMLTVVLMLGVILGWRAAFVIALAIPVCYGATLLINMLAGYTINRVTLFALILALGLLIDDPITDVENIERYFRKGKDTARRSVLKAVAEVRPALITSTVTIILSFIPLVFITGMMGPYMAPMALNVPLTVTISTVIAFCVTPFLALKFLRGIHEKASLTGADATEEDEAAGVEKTIRYRVYNGLLRPMLRSRALTWAFLGFVGLLFVGSLILPMLRVVPLKMLPYDNKGEFQLVVDLPEGSTLERTDGVVRELAAHLLRVPEVVSVASFAGVPSPMDFNGLVRHDYLRLAPHLGDLRVQLMHKTEREQQSHEITLRLRDELTALAEGLGATLKIVEIPPGPPVLSTITAEIRGEPTVPYSDMEAAGLALAERLRREPGVVDVDTTVGAPQRRQIHRVDSEKAALSGISTVDVARTIALAVQGVHAASLEDHDDTNPPPVRVTLPRELRGDPATLGTLQVAGRAGIVKERDGGLLRDAPQPLVALGELVTVEESDRVSTIHHKNLERIVYVTAEIAGRPPADIVLDVGADQRAPSDATGIGGGMIPVESRTFLSPGGNDLWELPAGTSAGWSGEGEWKITLDIFRDLGIAFGAANLAIFLVLLLQTGSILVTLVLMAAIPLTMIGIMPGFWLLGLFSESVGGYPNPTYFTATAMIGMIALSGIVVRNSLVLVQFVEQARGEGLPLEEALVQSGAIRVRPILLTAGTTFLGNIVITLDPVFSGLAWAIIFGIAASTLFSLLVVPLIYNLIAKDDKVTA</sequence>
<dbReference type="PRINTS" id="PR00702">
    <property type="entry name" value="ACRIFLAVINRP"/>
</dbReference>
<feature type="transmembrane region" description="Helical" evidence="1">
    <location>
        <begin position="363"/>
        <end position="382"/>
    </location>
</feature>
<dbReference type="AlphaFoldDB" id="A0A518EZK2"/>
<dbReference type="RefSeq" id="WP_145203990.1">
    <property type="nucleotide sequence ID" value="NZ_CP036434.1"/>
</dbReference>
<keyword evidence="1" id="KW-0472">Membrane</keyword>
<dbReference type="PANTHER" id="PTHR32063:SF16">
    <property type="entry name" value="CATION EFFLUX SYSTEM (ACRB_ACRD_ACRF FAMILY)"/>
    <property type="match status" value="1"/>
</dbReference>
<dbReference type="Gene3D" id="1.20.1640.10">
    <property type="entry name" value="Multidrug efflux transporter AcrB transmembrane domain"/>
    <property type="match status" value="2"/>
</dbReference>
<accession>A0A518EZK2</accession>
<evidence type="ECO:0000313" key="2">
    <source>
        <dbReference type="EMBL" id="QDV09508.1"/>
    </source>
</evidence>
<protein>
    <submittedName>
        <fullName evidence="2">Efflux pump membrane transporter BepG</fullName>
    </submittedName>
</protein>
<keyword evidence="1" id="KW-0812">Transmembrane</keyword>
<reference evidence="2 3" key="1">
    <citation type="submission" date="2019-02" db="EMBL/GenBank/DDBJ databases">
        <title>Deep-cultivation of Planctomycetes and their phenomic and genomic characterization uncovers novel biology.</title>
        <authorList>
            <person name="Wiegand S."/>
            <person name="Jogler M."/>
            <person name="Boedeker C."/>
            <person name="Pinto D."/>
            <person name="Vollmers J."/>
            <person name="Rivas-Marin E."/>
            <person name="Kohn T."/>
            <person name="Peeters S.H."/>
            <person name="Heuer A."/>
            <person name="Rast P."/>
            <person name="Oberbeckmann S."/>
            <person name="Bunk B."/>
            <person name="Jeske O."/>
            <person name="Meyerdierks A."/>
            <person name="Storesund J.E."/>
            <person name="Kallscheuer N."/>
            <person name="Luecker S."/>
            <person name="Lage O.M."/>
            <person name="Pohl T."/>
            <person name="Merkel B.J."/>
            <person name="Hornburger P."/>
            <person name="Mueller R.-W."/>
            <person name="Bruemmer F."/>
            <person name="Labrenz M."/>
            <person name="Spormann A.M."/>
            <person name="Op den Camp H."/>
            <person name="Overmann J."/>
            <person name="Amann R."/>
            <person name="Jetten M.S.M."/>
            <person name="Mascher T."/>
            <person name="Medema M.H."/>
            <person name="Devos D.P."/>
            <person name="Kaster A.-K."/>
            <person name="Ovreas L."/>
            <person name="Rohde M."/>
            <person name="Galperin M.Y."/>
            <person name="Jogler C."/>
        </authorList>
    </citation>
    <scope>NUCLEOTIDE SEQUENCE [LARGE SCALE GENOMIC DNA]</scope>
    <source>
        <strain evidence="2 3">Poly30</strain>
    </source>
</reference>
<dbReference type="Gene3D" id="3.30.70.1320">
    <property type="entry name" value="Multidrug efflux transporter AcrB pore domain like"/>
    <property type="match status" value="1"/>
</dbReference>
<feature type="transmembrane region" description="Helical" evidence="1">
    <location>
        <begin position="563"/>
        <end position="585"/>
    </location>
</feature>
<dbReference type="Gene3D" id="3.30.2090.10">
    <property type="entry name" value="Multidrug efflux transporter AcrB TolC docking domain, DN and DC subdomains"/>
    <property type="match status" value="2"/>
</dbReference>
<feature type="transmembrane region" description="Helical" evidence="1">
    <location>
        <begin position="956"/>
        <end position="973"/>
    </location>
</feature>
<feature type="transmembrane region" description="Helical" evidence="1">
    <location>
        <begin position="20"/>
        <end position="42"/>
    </location>
</feature>
<feature type="transmembrane region" description="Helical" evidence="1">
    <location>
        <begin position="388"/>
        <end position="408"/>
    </location>
</feature>
<dbReference type="Pfam" id="PF00873">
    <property type="entry name" value="ACR_tran"/>
    <property type="match status" value="2"/>
</dbReference>
<keyword evidence="1" id="KW-1133">Transmembrane helix</keyword>
<proteinExistence type="predicted"/>